<feature type="region of interest" description="Disordered" evidence="1">
    <location>
        <begin position="1"/>
        <end position="65"/>
    </location>
</feature>
<dbReference type="VEuPathDB" id="FungiDB:LEMA_uP045640.1"/>
<evidence type="ECO:0000313" key="3">
    <source>
        <dbReference type="Proteomes" id="UP000002668"/>
    </source>
</evidence>
<feature type="compositionally biased region" description="Basic and acidic residues" evidence="1">
    <location>
        <begin position="45"/>
        <end position="65"/>
    </location>
</feature>
<proteinExistence type="predicted"/>
<protein>
    <submittedName>
        <fullName evidence="2">Predicted protein</fullName>
    </submittedName>
</protein>
<dbReference type="AlphaFoldDB" id="E5R490"/>
<accession>E5R490</accession>
<gene>
    <name evidence="2" type="ORF">LEMA_uP045640.1</name>
</gene>
<name>E5R490_LEPMJ</name>
<dbReference type="EMBL" id="FP929083">
    <property type="protein sequence ID" value="CBX91858.1"/>
    <property type="molecule type" value="Genomic_DNA"/>
</dbReference>
<organism evidence="3">
    <name type="scientific">Leptosphaeria maculans (strain JN3 / isolate v23.1.3 / race Av1-4-5-6-7-8)</name>
    <name type="common">Blackleg fungus</name>
    <name type="synonym">Phoma lingam</name>
    <dbReference type="NCBI Taxonomy" id="985895"/>
    <lineage>
        <taxon>Eukaryota</taxon>
        <taxon>Fungi</taxon>
        <taxon>Dikarya</taxon>
        <taxon>Ascomycota</taxon>
        <taxon>Pezizomycotina</taxon>
        <taxon>Dothideomycetes</taxon>
        <taxon>Pleosporomycetidae</taxon>
        <taxon>Pleosporales</taxon>
        <taxon>Pleosporineae</taxon>
        <taxon>Leptosphaeriaceae</taxon>
        <taxon>Plenodomus</taxon>
        <taxon>Plenodomus lingam/Leptosphaeria maculans species complex</taxon>
    </lineage>
</organism>
<sequence>MIGAPHQARRGCSSFHPAIPRARAPESTWPTSAPKQVGHQPPALEADKDLWQKEEEKKENAGTRV</sequence>
<keyword evidence="3" id="KW-1185">Reference proteome</keyword>
<dbReference type="HOGENOM" id="CLU_2850127_0_0_1"/>
<dbReference type="Proteomes" id="UP000002668">
    <property type="component" value="Genome"/>
</dbReference>
<dbReference type="InParanoid" id="E5R490"/>
<evidence type="ECO:0000313" key="2">
    <source>
        <dbReference type="EMBL" id="CBX91858.1"/>
    </source>
</evidence>
<evidence type="ECO:0000256" key="1">
    <source>
        <dbReference type="SAM" id="MobiDB-lite"/>
    </source>
</evidence>
<reference evidence="3" key="1">
    <citation type="journal article" date="2011" name="Nat. Commun.">
        <title>Effector diversification within compartments of the Leptosphaeria maculans genome affected by Repeat-Induced Point mutations.</title>
        <authorList>
            <person name="Rouxel T."/>
            <person name="Grandaubert J."/>
            <person name="Hane J.K."/>
            <person name="Hoede C."/>
            <person name="van de Wouw A.P."/>
            <person name="Couloux A."/>
            <person name="Dominguez V."/>
            <person name="Anthouard V."/>
            <person name="Bally P."/>
            <person name="Bourras S."/>
            <person name="Cozijnsen A.J."/>
            <person name="Ciuffetti L.M."/>
            <person name="Degrave A."/>
            <person name="Dilmaghani A."/>
            <person name="Duret L."/>
            <person name="Fudal I."/>
            <person name="Goodwin S.B."/>
            <person name="Gout L."/>
            <person name="Glaser N."/>
            <person name="Linglin J."/>
            <person name="Kema G.H.J."/>
            <person name="Lapalu N."/>
            <person name="Lawrence C.B."/>
            <person name="May K."/>
            <person name="Meyer M."/>
            <person name="Ollivier B."/>
            <person name="Poulain J."/>
            <person name="Schoch C.L."/>
            <person name="Simon A."/>
            <person name="Spatafora J.W."/>
            <person name="Stachowiak A."/>
            <person name="Turgeon B.G."/>
            <person name="Tyler B.M."/>
            <person name="Vincent D."/>
            <person name="Weissenbach J."/>
            <person name="Amselem J."/>
            <person name="Quesneville H."/>
            <person name="Oliver R.P."/>
            <person name="Wincker P."/>
            <person name="Balesdent M.-H."/>
            <person name="Howlett B.J."/>
        </authorList>
    </citation>
    <scope>NUCLEOTIDE SEQUENCE [LARGE SCALE GENOMIC DNA]</scope>
    <source>
        <strain evidence="3">JN3 / isolate v23.1.3 / race Av1-4-5-6-7-8</strain>
    </source>
</reference>